<evidence type="ECO:0000256" key="6">
    <source>
        <dbReference type="ARBA" id="ARBA00022989"/>
    </source>
</evidence>
<feature type="transmembrane region" description="Helical" evidence="8">
    <location>
        <begin position="231"/>
        <end position="248"/>
    </location>
</feature>
<evidence type="ECO:0000256" key="8">
    <source>
        <dbReference type="RuleBase" id="RU363041"/>
    </source>
</evidence>
<dbReference type="AlphaFoldDB" id="A0A917TAJ7"/>
<evidence type="ECO:0000256" key="1">
    <source>
        <dbReference type="ARBA" id="ARBA00004651"/>
    </source>
</evidence>
<evidence type="ECO:0000313" key="10">
    <source>
        <dbReference type="Proteomes" id="UP000649829"/>
    </source>
</evidence>
<accession>A0A917TAJ7</accession>
<name>A0A917TAJ7_9RHOB</name>
<dbReference type="InterPro" id="IPR002781">
    <property type="entry name" value="TM_pro_TauE-like"/>
</dbReference>
<keyword evidence="3" id="KW-0813">Transport</keyword>
<evidence type="ECO:0000256" key="4">
    <source>
        <dbReference type="ARBA" id="ARBA00022475"/>
    </source>
</evidence>
<comment type="subcellular location">
    <subcellularLocation>
        <location evidence="1 8">Cell membrane</location>
        <topology evidence="1 8">Multi-pass membrane protein</topology>
    </subcellularLocation>
</comment>
<dbReference type="PANTHER" id="PTHR30269:SF37">
    <property type="entry name" value="MEMBRANE TRANSPORTER PROTEIN"/>
    <property type="match status" value="1"/>
</dbReference>
<comment type="similarity">
    <text evidence="2 8">Belongs to the 4-toluene sulfonate uptake permease (TSUP) (TC 2.A.102) family.</text>
</comment>
<evidence type="ECO:0000256" key="2">
    <source>
        <dbReference type="ARBA" id="ARBA00009142"/>
    </source>
</evidence>
<feature type="transmembrane region" description="Helical" evidence="8">
    <location>
        <begin position="6"/>
        <end position="23"/>
    </location>
</feature>
<protein>
    <recommendedName>
        <fullName evidence="8">Probable membrane transporter protein</fullName>
    </recommendedName>
</protein>
<feature type="transmembrane region" description="Helical" evidence="8">
    <location>
        <begin position="132"/>
        <end position="160"/>
    </location>
</feature>
<dbReference type="GO" id="GO:0005886">
    <property type="term" value="C:plasma membrane"/>
    <property type="evidence" value="ECO:0007669"/>
    <property type="project" value="UniProtKB-SubCell"/>
</dbReference>
<evidence type="ECO:0000256" key="5">
    <source>
        <dbReference type="ARBA" id="ARBA00022692"/>
    </source>
</evidence>
<feature type="transmembrane region" description="Helical" evidence="8">
    <location>
        <begin position="198"/>
        <end position="219"/>
    </location>
</feature>
<feature type="transmembrane region" description="Helical" evidence="8">
    <location>
        <begin position="75"/>
        <end position="97"/>
    </location>
</feature>
<evidence type="ECO:0000256" key="7">
    <source>
        <dbReference type="ARBA" id="ARBA00023136"/>
    </source>
</evidence>
<keyword evidence="5 8" id="KW-0812">Transmembrane</keyword>
<reference evidence="9" key="2">
    <citation type="submission" date="2020-09" db="EMBL/GenBank/DDBJ databases">
        <authorList>
            <person name="Sun Q."/>
            <person name="Zhou Y."/>
        </authorList>
    </citation>
    <scope>NUCLEOTIDE SEQUENCE</scope>
    <source>
        <strain evidence="9">CGMCC 1.6293</strain>
    </source>
</reference>
<keyword evidence="7 8" id="KW-0472">Membrane</keyword>
<feature type="transmembrane region" description="Helical" evidence="8">
    <location>
        <begin position="172"/>
        <end position="192"/>
    </location>
</feature>
<reference evidence="9" key="1">
    <citation type="journal article" date="2014" name="Int. J. Syst. Evol. Microbiol.">
        <title>Complete genome sequence of Corynebacterium casei LMG S-19264T (=DSM 44701T), isolated from a smear-ripened cheese.</title>
        <authorList>
            <consortium name="US DOE Joint Genome Institute (JGI-PGF)"/>
            <person name="Walter F."/>
            <person name="Albersmeier A."/>
            <person name="Kalinowski J."/>
            <person name="Ruckert C."/>
        </authorList>
    </citation>
    <scope>NUCLEOTIDE SEQUENCE</scope>
    <source>
        <strain evidence="9">CGMCC 1.6293</strain>
    </source>
</reference>
<comment type="caution">
    <text evidence="9">The sequence shown here is derived from an EMBL/GenBank/DDBJ whole genome shotgun (WGS) entry which is preliminary data.</text>
</comment>
<feature type="transmembrane region" description="Helical" evidence="8">
    <location>
        <begin position="104"/>
        <end position="120"/>
    </location>
</feature>
<sequence>MLNALPWAETALVCLSVLAAGFLRGLTGFGFALAAVPAMSFFLPPSQAVAMAVLLQSLAGLKDSVTLRGTWDGPILKRMVAGAVVGTPFGVALLLVLDPTVTRLAIAALILVGLAMLMWKPRAGFGPPSMPLAMLAGLVAGLFGGFAAMPGPPAVAYFLTTDTPAIRTRASLIIFFFATSLLALPGLIWGGVVTGPSVVMALIALPLMLLGTWAGGRAFARTSESGFRRMAMLVLLATAIASGLRGLAGLV</sequence>
<gene>
    <name evidence="9" type="ORF">GCM10011534_42160</name>
</gene>
<dbReference type="Proteomes" id="UP000649829">
    <property type="component" value="Unassembled WGS sequence"/>
</dbReference>
<keyword evidence="10" id="KW-1185">Reference proteome</keyword>
<dbReference type="RefSeq" id="WP_028286665.1">
    <property type="nucleotide sequence ID" value="NZ_BMLF01000007.1"/>
</dbReference>
<feature type="transmembrane region" description="Helical" evidence="8">
    <location>
        <begin position="30"/>
        <end position="55"/>
    </location>
</feature>
<evidence type="ECO:0000256" key="3">
    <source>
        <dbReference type="ARBA" id="ARBA00022448"/>
    </source>
</evidence>
<evidence type="ECO:0000313" key="9">
    <source>
        <dbReference type="EMBL" id="GGM15735.1"/>
    </source>
</evidence>
<dbReference type="Pfam" id="PF01925">
    <property type="entry name" value="TauE"/>
    <property type="match status" value="1"/>
</dbReference>
<keyword evidence="6 8" id="KW-1133">Transmembrane helix</keyword>
<proteinExistence type="inferred from homology"/>
<keyword evidence="4 8" id="KW-1003">Cell membrane</keyword>
<dbReference type="PANTHER" id="PTHR30269">
    <property type="entry name" value="TRANSMEMBRANE PROTEIN YFCA"/>
    <property type="match status" value="1"/>
</dbReference>
<dbReference type="EMBL" id="BMLF01000007">
    <property type="protein sequence ID" value="GGM15735.1"/>
    <property type="molecule type" value="Genomic_DNA"/>
</dbReference>
<dbReference type="InterPro" id="IPR052017">
    <property type="entry name" value="TSUP"/>
</dbReference>
<organism evidence="9 10">
    <name type="scientific">Pseudooceanicola nanhaiensis</name>
    <dbReference type="NCBI Taxonomy" id="375761"/>
    <lineage>
        <taxon>Bacteria</taxon>
        <taxon>Pseudomonadati</taxon>
        <taxon>Pseudomonadota</taxon>
        <taxon>Alphaproteobacteria</taxon>
        <taxon>Rhodobacterales</taxon>
        <taxon>Paracoccaceae</taxon>
        <taxon>Pseudooceanicola</taxon>
    </lineage>
</organism>